<feature type="transmembrane region" description="Helical" evidence="8">
    <location>
        <begin position="187"/>
        <end position="211"/>
    </location>
</feature>
<dbReference type="PANTHER" id="PTHR43045:SF1">
    <property type="entry name" value="SHIKIMATE TRANSPORTER"/>
    <property type="match status" value="1"/>
</dbReference>
<dbReference type="CDD" id="cd02205">
    <property type="entry name" value="CBS_pair_SF"/>
    <property type="match status" value="2"/>
</dbReference>
<evidence type="ECO:0000259" key="9">
    <source>
        <dbReference type="PROSITE" id="PS50850"/>
    </source>
</evidence>
<dbReference type="Pfam" id="PF00571">
    <property type="entry name" value="CBS"/>
    <property type="match status" value="4"/>
</dbReference>
<dbReference type="InterPro" id="IPR000644">
    <property type="entry name" value="CBS_dom"/>
</dbReference>
<accession>A0A2N7PIJ1</accession>
<feature type="transmembrane region" description="Helical" evidence="8">
    <location>
        <begin position="406"/>
        <end position="427"/>
    </location>
</feature>
<evidence type="ECO:0000256" key="8">
    <source>
        <dbReference type="SAM" id="Phobius"/>
    </source>
</evidence>
<keyword evidence="11" id="KW-0762">Sugar transport</keyword>
<dbReference type="Pfam" id="PF07690">
    <property type="entry name" value="MFS_1"/>
    <property type="match status" value="2"/>
</dbReference>
<dbReference type="PROSITE" id="PS50850">
    <property type="entry name" value="MFS"/>
    <property type="match status" value="1"/>
</dbReference>
<dbReference type="PROSITE" id="PS51371">
    <property type="entry name" value="CBS"/>
    <property type="match status" value="3"/>
</dbReference>
<dbReference type="SMART" id="SM00116">
    <property type="entry name" value="CBS"/>
    <property type="match status" value="4"/>
</dbReference>
<protein>
    <submittedName>
        <fullName evidence="11">Sugar transporter</fullName>
    </submittedName>
</protein>
<evidence type="ECO:0000256" key="3">
    <source>
        <dbReference type="ARBA" id="ARBA00022475"/>
    </source>
</evidence>
<evidence type="ECO:0000256" key="4">
    <source>
        <dbReference type="ARBA" id="ARBA00022692"/>
    </source>
</evidence>
<keyword evidence="2" id="KW-0813">Transport</keyword>
<feature type="transmembrane region" description="Helical" evidence="8">
    <location>
        <begin position="86"/>
        <end position="105"/>
    </location>
</feature>
<dbReference type="AlphaFoldDB" id="A0A2N7PIJ1"/>
<dbReference type="EMBL" id="PNIE01000084">
    <property type="protein sequence ID" value="PMP61416.1"/>
    <property type="molecule type" value="Genomic_DNA"/>
</dbReference>
<dbReference type="Proteomes" id="UP000235731">
    <property type="component" value="Unassembled WGS sequence"/>
</dbReference>
<feature type="transmembrane region" description="Helical" evidence="8">
    <location>
        <begin position="12"/>
        <end position="34"/>
    </location>
</feature>
<proteinExistence type="predicted"/>
<feature type="transmembrane region" description="Helical" evidence="8">
    <location>
        <begin position="341"/>
        <end position="365"/>
    </location>
</feature>
<feature type="transmembrane region" description="Helical" evidence="8">
    <location>
        <begin position="283"/>
        <end position="301"/>
    </location>
</feature>
<dbReference type="Gene3D" id="3.10.580.10">
    <property type="entry name" value="CBS-domain"/>
    <property type="match status" value="2"/>
</dbReference>
<organism evidence="11 12">
    <name type="scientific">Caldimicrobium thiodismutans</name>
    <dbReference type="NCBI Taxonomy" id="1653476"/>
    <lineage>
        <taxon>Bacteria</taxon>
        <taxon>Pseudomonadati</taxon>
        <taxon>Thermodesulfobacteriota</taxon>
        <taxon>Thermodesulfobacteria</taxon>
        <taxon>Thermodesulfobacteriales</taxon>
        <taxon>Thermodesulfobacteriaceae</taxon>
        <taxon>Caldimicrobium</taxon>
    </lineage>
</organism>
<feature type="domain" description="Major facilitator superfamily (MFS) profile" evidence="9">
    <location>
        <begin position="15"/>
        <end position="433"/>
    </location>
</feature>
<dbReference type="Gene3D" id="1.20.1250.20">
    <property type="entry name" value="MFS general substrate transporter like domains"/>
    <property type="match status" value="2"/>
</dbReference>
<keyword evidence="4 8" id="KW-0812">Transmembrane</keyword>
<evidence type="ECO:0000313" key="11">
    <source>
        <dbReference type="EMBL" id="PMP61416.1"/>
    </source>
</evidence>
<evidence type="ECO:0000256" key="1">
    <source>
        <dbReference type="ARBA" id="ARBA00004651"/>
    </source>
</evidence>
<gene>
    <name evidence="11" type="ORF">C0197_05710</name>
</gene>
<keyword evidence="7" id="KW-0129">CBS domain</keyword>
<name>A0A2N7PIJ1_9BACT</name>
<feature type="transmembrane region" description="Helical" evidence="8">
    <location>
        <begin position="152"/>
        <end position="175"/>
    </location>
</feature>
<evidence type="ECO:0000256" key="2">
    <source>
        <dbReference type="ARBA" id="ARBA00022448"/>
    </source>
</evidence>
<evidence type="ECO:0000259" key="10">
    <source>
        <dbReference type="PROSITE" id="PS51371"/>
    </source>
</evidence>
<comment type="caution">
    <text evidence="11">The sequence shown here is derived from an EMBL/GenBank/DDBJ whole genome shotgun (WGS) entry which is preliminary data.</text>
</comment>
<feature type="transmembrane region" description="Helical" evidence="8">
    <location>
        <begin position="377"/>
        <end position="400"/>
    </location>
</feature>
<dbReference type="SUPFAM" id="SSF103473">
    <property type="entry name" value="MFS general substrate transporter"/>
    <property type="match status" value="1"/>
</dbReference>
<keyword evidence="5 8" id="KW-1133">Transmembrane helix</keyword>
<feature type="domain" description="CBS" evidence="10">
    <location>
        <begin position="648"/>
        <end position="697"/>
    </location>
</feature>
<feature type="domain" description="CBS" evidence="10">
    <location>
        <begin position="582"/>
        <end position="640"/>
    </location>
</feature>
<comment type="subcellular location">
    <subcellularLocation>
        <location evidence="1">Cell membrane</location>
        <topology evidence="1">Multi-pass membrane protein</topology>
    </subcellularLocation>
</comment>
<evidence type="ECO:0000256" key="7">
    <source>
        <dbReference type="PROSITE-ProRule" id="PRU00703"/>
    </source>
</evidence>
<sequence>MQREERVSFREVIPVAVVAWTGALLEWVDFYVYAILAKTLAKIFFPSHDPLAGLLASFAALAIGFLFRPLGALLFGKIGDQYGRKIAFLVAISMMMVGTLGIAILPGYAQLGIWASIGVFVLRIIQGLALGGGFGAAITYLGEFTPDHRRGFITGFLFTTAALGMAIAASLSSFFQGRFGTEAFEAYGWRWCFVIAGIIVFVVALIIHLLYRETPVFTALKQIRRVTSAPIKELFTNRHYFWLFILAWIGVIGAHGPIWYTNQLYVKFYLGDLGIKGKLPDQLLAWATYVVIWTYVFFGWLSDKIGRRPILILGIYGNALLFPITFYLMKNYVNPPDTTALFLLVAAGTFMNGIGYSGAMSAYLLELFPAKIRTTAIGFTYNMGYGVFGGLTPFMVTLLIKLTGNPYYSVIVWSTIIPMIMALLYIFKGWETKGERLWEELSAGKFSSKALILPGNMSLGEAMKTLYREGQRIAIVTDNGREDGRYLGIVEERSLLKALVSGHSIATPIKEIVIEVDEVYDSARIIDAIVLIQQYGVKGIAVVDENKKVLGYVDPRYIFNEVALITAGVKKPFTERVKVEEFMTSPYTVKDNTPVIEVAKIMVEKNIGFLPVIDAETSKLVGVISEKDLMGVLCCDENNKNKPIKEFMTKEVITLTPESTLKEALEKFIDHKIRHLPVVKDMRVVGVVSVKDVLKLV</sequence>
<feature type="transmembrane region" description="Helical" evidence="8">
    <location>
        <begin position="240"/>
        <end position="260"/>
    </location>
</feature>
<evidence type="ECO:0000256" key="5">
    <source>
        <dbReference type="ARBA" id="ARBA00022989"/>
    </source>
</evidence>
<dbReference type="InterPro" id="IPR011701">
    <property type="entry name" value="MFS"/>
</dbReference>
<feature type="transmembrane region" description="Helical" evidence="8">
    <location>
        <begin position="111"/>
        <end position="140"/>
    </location>
</feature>
<dbReference type="SUPFAM" id="SSF54631">
    <property type="entry name" value="CBS-domain pair"/>
    <property type="match status" value="2"/>
</dbReference>
<reference evidence="11 12" key="1">
    <citation type="submission" date="2018-01" db="EMBL/GenBank/DDBJ databases">
        <title>Metagenomic assembled genomes from two thermal pools in the Uzon Caldera, Kamchatka, Russia.</title>
        <authorList>
            <person name="Wilkins L."/>
            <person name="Ettinger C."/>
        </authorList>
    </citation>
    <scope>NUCLEOTIDE SEQUENCE [LARGE SCALE GENOMIC DNA]</scope>
    <source>
        <strain evidence="11">ZAV-15</strain>
    </source>
</reference>
<keyword evidence="3" id="KW-1003">Cell membrane</keyword>
<dbReference type="InterPro" id="IPR046342">
    <property type="entry name" value="CBS_dom_sf"/>
</dbReference>
<feature type="transmembrane region" description="Helical" evidence="8">
    <location>
        <begin position="54"/>
        <end position="74"/>
    </location>
</feature>
<feature type="domain" description="CBS" evidence="10">
    <location>
        <begin position="446"/>
        <end position="505"/>
    </location>
</feature>
<dbReference type="PROSITE" id="PS00217">
    <property type="entry name" value="SUGAR_TRANSPORT_2"/>
    <property type="match status" value="1"/>
</dbReference>
<dbReference type="GO" id="GO:0005886">
    <property type="term" value="C:plasma membrane"/>
    <property type="evidence" value="ECO:0007669"/>
    <property type="project" value="UniProtKB-SubCell"/>
</dbReference>
<evidence type="ECO:0000256" key="6">
    <source>
        <dbReference type="ARBA" id="ARBA00023136"/>
    </source>
</evidence>
<feature type="transmembrane region" description="Helical" evidence="8">
    <location>
        <begin position="310"/>
        <end position="329"/>
    </location>
</feature>
<keyword evidence="6 8" id="KW-0472">Membrane</keyword>
<dbReference type="InterPro" id="IPR020846">
    <property type="entry name" value="MFS_dom"/>
</dbReference>
<dbReference type="PANTHER" id="PTHR43045">
    <property type="entry name" value="SHIKIMATE TRANSPORTER"/>
    <property type="match status" value="1"/>
</dbReference>
<dbReference type="InterPro" id="IPR005829">
    <property type="entry name" value="Sugar_transporter_CS"/>
</dbReference>
<evidence type="ECO:0000313" key="12">
    <source>
        <dbReference type="Proteomes" id="UP000235731"/>
    </source>
</evidence>
<dbReference type="InterPro" id="IPR036259">
    <property type="entry name" value="MFS_trans_sf"/>
</dbReference>
<dbReference type="GO" id="GO:0022857">
    <property type="term" value="F:transmembrane transporter activity"/>
    <property type="evidence" value="ECO:0007669"/>
    <property type="project" value="InterPro"/>
</dbReference>